<dbReference type="InterPro" id="IPR036871">
    <property type="entry name" value="PX_dom_sf"/>
</dbReference>
<dbReference type="PANTHER" id="PTHR46571">
    <property type="entry name" value="SORTING NEXIN-8"/>
    <property type="match status" value="1"/>
</dbReference>
<evidence type="ECO:0000313" key="5">
    <source>
        <dbReference type="EMBL" id="ELP95144.1"/>
    </source>
</evidence>
<dbReference type="GO" id="GO:0035091">
    <property type="term" value="F:phosphatidylinositol binding"/>
    <property type="evidence" value="ECO:0007669"/>
    <property type="project" value="InterPro"/>
</dbReference>
<evidence type="ECO:0008006" key="7">
    <source>
        <dbReference type="Google" id="ProtNLM"/>
    </source>
</evidence>
<dbReference type="SUPFAM" id="SSF64268">
    <property type="entry name" value="PX domain"/>
    <property type="match status" value="1"/>
</dbReference>
<comment type="subcellular location">
    <subcellularLocation>
        <location evidence="1">Membrane</location>
        <topology evidence="1">Peripheral membrane protein</topology>
        <orientation evidence="1">Cytoplasmic side</orientation>
    </subcellularLocation>
</comment>
<evidence type="ECO:0000259" key="4">
    <source>
        <dbReference type="PROSITE" id="PS50195"/>
    </source>
</evidence>
<dbReference type="KEGG" id="eiv:EIN_428700"/>
<evidence type="ECO:0000313" key="6">
    <source>
        <dbReference type="Proteomes" id="UP000014680"/>
    </source>
</evidence>
<dbReference type="InterPro" id="IPR028662">
    <property type="entry name" value="SNX8/Mvp1"/>
</dbReference>
<accession>A0A0A1UGT7</accession>
<feature type="region of interest" description="Disordered" evidence="2">
    <location>
        <begin position="1"/>
        <end position="38"/>
    </location>
</feature>
<name>A0A0A1UGT7_ENTIV</name>
<dbReference type="PANTHER" id="PTHR46571:SF1">
    <property type="entry name" value="SORTING NEXIN-8"/>
    <property type="match status" value="1"/>
</dbReference>
<dbReference type="Proteomes" id="UP000014680">
    <property type="component" value="Unassembled WGS sequence"/>
</dbReference>
<proteinExistence type="predicted"/>
<dbReference type="InterPro" id="IPR011993">
    <property type="entry name" value="PH-like_dom_sf"/>
</dbReference>
<feature type="domain" description="PX" evidence="4">
    <location>
        <begin position="58"/>
        <end position="171"/>
    </location>
</feature>
<dbReference type="VEuPathDB" id="AmoebaDB:EIN_428700"/>
<dbReference type="EMBL" id="KB206168">
    <property type="protein sequence ID" value="ELP95144.1"/>
    <property type="molecule type" value="Genomic_DNA"/>
</dbReference>
<dbReference type="AlphaFoldDB" id="A0A0A1UGT7"/>
<dbReference type="Pfam" id="PF00787">
    <property type="entry name" value="PX"/>
    <property type="match status" value="1"/>
</dbReference>
<keyword evidence="6" id="KW-1185">Reference proteome</keyword>
<dbReference type="RefSeq" id="XP_004261915.1">
    <property type="nucleotide sequence ID" value="XM_004261867.1"/>
</dbReference>
<feature type="compositionally biased region" description="Polar residues" evidence="2">
    <location>
        <begin position="1"/>
        <end position="34"/>
    </location>
</feature>
<dbReference type="PROSITE" id="PS50195">
    <property type="entry name" value="PX"/>
    <property type="match status" value="1"/>
</dbReference>
<dbReference type="CDD" id="cd06093">
    <property type="entry name" value="PX_domain"/>
    <property type="match status" value="1"/>
</dbReference>
<reference evidence="5" key="1">
    <citation type="submission" date="2012-10" db="EMBL/GenBank/DDBJ databases">
        <authorList>
            <person name="Zafar N."/>
            <person name="Inman J."/>
            <person name="Hall N."/>
            <person name="Lorenzi H."/>
            <person name="Caler E."/>
        </authorList>
    </citation>
    <scope>NUCLEOTIDE SEQUENCE [LARGE SCALE GENOMIC DNA]</scope>
    <source>
        <strain evidence="5">IP1</strain>
    </source>
</reference>
<dbReference type="GO" id="GO:0005829">
    <property type="term" value="C:cytosol"/>
    <property type="evidence" value="ECO:0007669"/>
    <property type="project" value="GOC"/>
</dbReference>
<dbReference type="InterPro" id="IPR001849">
    <property type="entry name" value="PH_domain"/>
</dbReference>
<feature type="domain" description="PH" evidence="3">
    <location>
        <begin position="177"/>
        <end position="275"/>
    </location>
</feature>
<dbReference type="GO" id="GO:0031901">
    <property type="term" value="C:early endosome membrane"/>
    <property type="evidence" value="ECO:0007669"/>
    <property type="project" value="TreeGrafter"/>
</dbReference>
<gene>
    <name evidence="5" type="ORF">EIN_428700</name>
</gene>
<dbReference type="Gene3D" id="3.30.1520.10">
    <property type="entry name" value="Phox-like domain"/>
    <property type="match status" value="1"/>
</dbReference>
<dbReference type="GO" id="GO:0034498">
    <property type="term" value="P:early endosome to Golgi transport"/>
    <property type="evidence" value="ECO:0007669"/>
    <property type="project" value="TreeGrafter"/>
</dbReference>
<protein>
    <recommendedName>
        <fullName evidence="7">PX domain-containing protein</fullName>
    </recommendedName>
</protein>
<dbReference type="Gene3D" id="2.30.29.30">
    <property type="entry name" value="Pleckstrin-homology domain (PH domain)/Phosphotyrosine-binding domain (PTB)"/>
    <property type="match status" value="1"/>
</dbReference>
<dbReference type="GO" id="GO:0006886">
    <property type="term" value="P:intracellular protein transport"/>
    <property type="evidence" value="ECO:0007669"/>
    <property type="project" value="TreeGrafter"/>
</dbReference>
<dbReference type="SMART" id="SM00233">
    <property type="entry name" value="PH"/>
    <property type="match status" value="1"/>
</dbReference>
<dbReference type="OrthoDB" id="10064318at2759"/>
<evidence type="ECO:0000256" key="1">
    <source>
        <dbReference type="ARBA" id="ARBA00004287"/>
    </source>
</evidence>
<dbReference type="PROSITE" id="PS50003">
    <property type="entry name" value="PH_DOMAIN"/>
    <property type="match status" value="1"/>
</dbReference>
<evidence type="ECO:0000259" key="3">
    <source>
        <dbReference type="PROSITE" id="PS50003"/>
    </source>
</evidence>
<dbReference type="Pfam" id="PF00169">
    <property type="entry name" value="PH"/>
    <property type="match status" value="1"/>
</dbReference>
<dbReference type="SMART" id="SM00312">
    <property type="entry name" value="PX"/>
    <property type="match status" value="1"/>
</dbReference>
<dbReference type="InterPro" id="IPR001683">
    <property type="entry name" value="PX_dom"/>
</dbReference>
<dbReference type="SUPFAM" id="SSF50729">
    <property type="entry name" value="PH domain-like"/>
    <property type="match status" value="1"/>
</dbReference>
<sequence length="468" mass="53782">MQRLNIGQTRTPVPFDRSTSQGGKTVTPSASPDNATPERVSCDCRRQSQIALVILTISFLKCEQQIDISSVLSPTVVGIYFFEVQLENTSMVIEKRYSQFYFLDNYLHLKLPKKVMPTLPPKEILHSGSHPDVIHRRSKELSKYLETIVKIPGVLKDTVVVEWFMQPPDKHIVGFSKQRKAGYLSIEGSFFKNWKRRYAVLAKNVIALFKTAKDLLVYEDPIEVFCIRNCTIAPVLDKGPNVMTLSRNNMTLCSLYVENDDDFLSWLSAIQTDINVAKGRSTPLCTRMKVIPPNAKKKTSTTLAIASFSALSVNDSPRKKTGKRLSRMFDTDVCSSYESVINALYERFRNEMNTIYPVYLEDRKEMKEEHCKFFEEIRGLQLSDFLEGNKLEDTFQKLLVVSKLYTNLGGVQKITWLFINIHKMYRMYCGCGFDALEQFQEFRATNSTQSIDSSFVIYSNKYINKYRN</sequence>
<organism evidence="5 6">
    <name type="scientific">Entamoeba invadens IP1</name>
    <dbReference type="NCBI Taxonomy" id="370355"/>
    <lineage>
        <taxon>Eukaryota</taxon>
        <taxon>Amoebozoa</taxon>
        <taxon>Evosea</taxon>
        <taxon>Archamoebae</taxon>
        <taxon>Mastigamoebida</taxon>
        <taxon>Entamoebidae</taxon>
        <taxon>Entamoeba</taxon>
    </lineage>
</organism>
<evidence type="ECO:0000256" key="2">
    <source>
        <dbReference type="SAM" id="MobiDB-lite"/>
    </source>
</evidence>
<dbReference type="GeneID" id="14894216"/>